<dbReference type="Pfam" id="PF17919">
    <property type="entry name" value="RT_RNaseH_2"/>
    <property type="match status" value="1"/>
</dbReference>
<dbReference type="InterPro" id="IPR043502">
    <property type="entry name" value="DNA/RNA_pol_sf"/>
</dbReference>
<dbReference type="OrthoDB" id="3193212at2759"/>
<dbReference type="PANTHER" id="PTHR33064:SF37">
    <property type="entry name" value="RIBONUCLEASE H"/>
    <property type="match status" value="1"/>
</dbReference>
<feature type="domain" description="Reverse transcriptase/retrotransposon-derived protein RNase H-like" evidence="2">
    <location>
        <begin position="351"/>
        <end position="449"/>
    </location>
</feature>
<sequence>MTQERLDSLDINHDGFLWPEEVKLFSHIMKTNEHVLAFEDSERGTLHEDYFSPYIMPVVPHIPWAHGNIPIPPGIKEKVVELLKEKMKAGVYERSQSSYRSRWFCVLKKNGNLRIVHDLQPLNAVSIRETGLPPILDDFVEPFAGRKCYTVFDLFWGFDARKVDPSSCPMTAFLTPLGLLQITSMPTGYTNSPSEFQASMTFILQDEIPTKTNIFIDDVPIKGPATEYPDKDGHPEVLEDNPGIRRFIWEHALDVQRIMHRIGHAGAKFSPRKTQICRQEVLIVGQKCTPDGRSPDDDKIAKITNWPPLTTPKQVRGFLGLCGTVRIWIKDYSAIARPLTELTRKGAEFTWDDRRQGSFDKLKELVSTAPALRPIDYTSTNPIILSVDSSKYAVGFILSQIDDEGKRRPARYGSLPMNKVESNYSQPKLELYGLYRALRHFRLYLIGAKTLHVEVDANTGGIHSYKPSLYLIYM</sequence>
<dbReference type="FunFam" id="3.30.70.270:FF:000020">
    <property type="entry name" value="Transposon Tf2-6 polyprotein-like Protein"/>
    <property type="match status" value="1"/>
</dbReference>
<name>A0A4S4MZN2_9APHY</name>
<feature type="domain" description="Reverse transcriptase" evidence="1">
    <location>
        <begin position="112"/>
        <end position="286"/>
    </location>
</feature>
<evidence type="ECO:0000259" key="2">
    <source>
        <dbReference type="Pfam" id="PF17919"/>
    </source>
</evidence>
<evidence type="ECO:0000313" key="3">
    <source>
        <dbReference type="EMBL" id="THH32006.1"/>
    </source>
</evidence>
<dbReference type="InterPro" id="IPR041577">
    <property type="entry name" value="RT_RNaseH_2"/>
</dbReference>
<dbReference type="PANTHER" id="PTHR33064">
    <property type="entry name" value="POL PROTEIN"/>
    <property type="match status" value="1"/>
</dbReference>
<dbReference type="Pfam" id="PF00078">
    <property type="entry name" value="RVT_1"/>
    <property type="match status" value="1"/>
</dbReference>
<reference evidence="3 4" key="1">
    <citation type="submission" date="2019-02" db="EMBL/GenBank/DDBJ databases">
        <title>Genome sequencing of the rare red list fungi Antrodiella citrinella (Flaviporus citrinellus).</title>
        <authorList>
            <person name="Buettner E."/>
            <person name="Kellner H."/>
        </authorList>
    </citation>
    <scope>NUCLEOTIDE SEQUENCE [LARGE SCALE GENOMIC DNA]</scope>
    <source>
        <strain evidence="3 4">DSM 108506</strain>
    </source>
</reference>
<dbReference type="AlphaFoldDB" id="A0A4S4MZN2"/>
<evidence type="ECO:0000313" key="4">
    <source>
        <dbReference type="Proteomes" id="UP000308730"/>
    </source>
</evidence>
<dbReference type="InterPro" id="IPR051320">
    <property type="entry name" value="Viral_Replic_Matur_Polypro"/>
</dbReference>
<comment type="caution">
    <text evidence="3">The sequence shown here is derived from an EMBL/GenBank/DDBJ whole genome shotgun (WGS) entry which is preliminary data.</text>
</comment>
<dbReference type="Gene3D" id="3.10.10.10">
    <property type="entry name" value="HIV Type 1 Reverse Transcriptase, subunit A, domain 1"/>
    <property type="match status" value="1"/>
</dbReference>
<dbReference type="EMBL" id="SGPM01000032">
    <property type="protein sequence ID" value="THH32006.1"/>
    <property type="molecule type" value="Genomic_DNA"/>
</dbReference>
<protein>
    <submittedName>
        <fullName evidence="3">Uncharacterized protein</fullName>
    </submittedName>
</protein>
<dbReference type="Proteomes" id="UP000308730">
    <property type="component" value="Unassembled WGS sequence"/>
</dbReference>
<proteinExistence type="predicted"/>
<keyword evidence="4" id="KW-1185">Reference proteome</keyword>
<dbReference type="SUPFAM" id="SSF56672">
    <property type="entry name" value="DNA/RNA polymerases"/>
    <property type="match status" value="1"/>
</dbReference>
<dbReference type="InterPro" id="IPR043128">
    <property type="entry name" value="Rev_trsase/Diguanyl_cyclase"/>
</dbReference>
<evidence type="ECO:0000259" key="1">
    <source>
        <dbReference type="Pfam" id="PF00078"/>
    </source>
</evidence>
<dbReference type="CDD" id="cd01647">
    <property type="entry name" value="RT_LTR"/>
    <property type="match status" value="1"/>
</dbReference>
<organism evidence="3 4">
    <name type="scientific">Antrodiella citrinella</name>
    <dbReference type="NCBI Taxonomy" id="2447956"/>
    <lineage>
        <taxon>Eukaryota</taxon>
        <taxon>Fungi</taxon>
        <taxon>Dikarya</taxon>
        <taxon>Basidiomycota</taxon>
        <taxon>Agaricomycotina</taxon>
        <taxon>Agaricomycetes</taxon>
        <taxon>Polyporales</taxon>
        <taxon>Steccherinaceae</taxon>
        <taxon>Antrodiella</taxon>
    </lineage>
</organism>
<dbReference type="InterPro" id="IPR000477">
    <property type="entry name" value="RT_dom"/>
</dbReference>
<gene>
    <name evidence="3" type="ORF">EUX98_g2212</name>
</gene>
<accession>A0A4S4MZN2</accession>
<dbReference type="Gene3D" id="3.30.70.270">
    <property type="match status" value="2"/>
</dbReference>